<evidence type="ECO:0000313" key="5">
    <source>
        <dbReference type="Proteomes" id="UP000295247"/>
    </source>
</evidence>
<evidence type="ECO:0000313" key="4">
    <source>
        <dbReference type="EMBL" id="TCW36847.1"/>
    </source>
</evidence>
<reference evidence="4 5" key="1">
    <citation type="submission" date="2019-03" db="EMBL/GenBank/DDBJ databases">
        <title>Genomic Encyclopedia of Type Strains, Phase IV (KMG-IV): sequencing the most valuable type-strain genomes for metagenomic binning, comparative biology and taxonomic classification.</title>
        <authorList>
            <person name="Goeker M."/>
        </authorList>
    </citation>
    <scope>NUCLEOTIDE SEQUENCE [LARGE SCALE GENOMIC DNA]</scope>
    <source>
        <strain evidence="4 5">DSM 203</strain>
    </source>
</reference>
<proteinExistence type="predicted"/>
<feature type="domain" description="YMGG-like Gly-zipper" evidence="3">
    <location>
        <begin position="29"/>
        <end position="70"/>
    </location>
</feature>
<accession>A0A4R4ACT0</accession>
<sequence>MSIRFGAAALCLLASFLSAGCATQPGRATTGGALMGAATGAAIGSLSADAGKGALIGAGAGALGGYLIDAENASRRPPPSRYGPRPYQGQPCPPGLALGRGGRCVRY</sequence>
<gene>
    <name evidence="4" type="ORF">EDC29_10339</name>
</gene>
<protein>
    <submittedName>
        <fullName evidence="4">Outer membrane protein with glycine zipper</fullName>
    </submittedName>
</protein>
<organism evidence="4 5">
    <name type="scientific">Marichromatium gracile</name>
    <name type="common">Chromatium gracile</name>
    <dbReference type="NCBI Taxonomy" id="1048"/>
    <lineage>
        <taxon>Bacteria</taxon>
        <taxon>Pseudomonadati</taxon>
        <taxon>Pseudomonadota</taxon>
        <taxon>Gammaproteobacteria</taxon>
        <taxon>Chromatiales</taxon>
        <taxon>Chromatiaceae</taxon>
        <taxon>Marichromatium</taxon>
    </lineage>
</organism>
<dbReference type="PROSITE" id="PS51257">
    <property type="entry name" value="PROKAR_LIPOPROTEIN"/>
    <property type="match status" value="1"/>
</dbReference>
<keyword evidence="2" id="KW-0732">Signal</keyword>
<dbReference type="EMBL" id="SMDC01000003">
    <property type="protein sequence ID" value="TCW36847.1"/>
    <property type="molecule type" value="Genomic_DNA"/>
</dbReference>
<feature type="region of interest" description="Disordered" evidence="1">
    <location>
        <begin position="71"/>
        <end position="94"/>
    </location>
</feature>
<evidence type="ECO:0000256" key="1">
    <source>
        <dbReference type="SAM" id="MobiDB-lite"/>
    </source>
</evidence>
<name>A0A4R4ACT0_MARGR</name>
<evidence type="ECO:0000259" key="3">
    <source>
        <dbReference type="Pfam" id="PF13441"/>
    </source>
</evidence>
<comment type="caution">
    <text evidence="4">The sequence shown here is derived from an EMBL/GenBank/DDBJ whole genome shotgun (WGS) entry which is preliminary data.</text>
</comment>
<dbReference type="InterPro" id="IPR027367">
    <property type="entry name" value="Gly-zipper_YMGG"/>
</dbReference>
<feature type="signal peptide" evidence="2">
    <location>
        <begin position="1"/>
        <end position="19"/>
    </location>
</feature>
<dbReference type="RefSeq" id="WP_005224516.1">
    <property type="nucleotide sequence ID" value="NZ_NRRH01000014.1"/>
</dbReference>
<dbReference type="Pfam" id="PF13441">
    <property type="entry name" value="Gly-zipper_YMGG"/>
    <property type="match status" value="1"/>
</dbReference>
<dbReference type="AlphaFoldDB" id="A0A4R4ACT0"/>
<feature type="chain" id="PRO_5020871738" evidence="2">
    <location>
        <begin position="20"/>
        <end position="107"/>
    </location>
</feature>
<dbReference type="Proteomes" id="UP000295247">
    <property type="component" value="Unassembled WGS sequence"/>
</dbReference>
<evidence type="ECO:0000256" key="2">
    <source>
        <dbReference type="SAM" id="SignalP"/>
    </source>
</evidence>